<reference evidence="2" key="2">
    <citation type="submission" date="2020-05" db="UniProtKB">
        <authorList>
            <consortium name="EnsemblMetazoa"/>
        </authorList>
    </citation>
    <scope>IDENTIFICATION</scope>
    <source>
        <strain evidence="2">IAEA</strain>
    </source>
</reference>
<keyword evidence="1" id="KW-0812">Transmembrane</keyword>
<dbReference type="Proteomes" id="UP000092460">
    <property type="component" value="Unassembled WGS sequence"/>
</dbReference>
<reference evidence="3" key="1">
    <citation type="submission" date="2015-01" db="EMBL/GenBank/DDBJ databases">
        <authorList>
            <person name="Aksoy S."/>
            <person name="Warren W."/>
            <person name="Wilson R.K."/>
        </authorList>
    </citation>
    <scope>NUCLEOTIDE SEQUENCE [LARGE SCALE GENOMIC DNA]</scope>
    <source>
        <strain evidence="3">IAEA</strain>
    </source>
</reference>
<proteinExistence type="predicted"/>
<dbReference type="EMBL" id="JXJN01001455">
    <property type="status" value="NOT_ANNOTATED_CDS"/>
    <property type="molecule type" value="Genomic_DNA"/>
</dbReference>
<keyword evidence="1" id="KW-0472">Membrane</keyword>
<accession>A0A1B0APK3</accession>
<evidence type="ECO:0000313" key="3">
    <source>
        <dbReference type="Proteomes" id="UP000092460"/>
    </source>
</evidence>
<evidence type="ECO:0000313" key="2">
    <source>
        <dbReference type="EnsemblMetazoa" id="GPPI003997-PA"/>
    </source>
</evidence>
<organism evidence="2 3">
    <name type="scientific">Glossina palpalis gambiensis</name>
    <dbReference type="NCBI Taxonomy" id="67801"/>
    <lineage>
        <taxon>Eukaryota</taxon>
        <taxon>Metazoa</taxon>
        <taxon>Ecdysozoa</taxon>
        <taxon>Arthropoda</taxon>
        <taxon>Hexapoda</taxon>
        <taxon>Insecta</taxon>
        <taxon>Pterygota</taxon>
        <taxon>Neoptera</taxon>
        <taxon>Endopterygota</taxon>
        <taxon>Diptera</taxon>
        <taxon>Brachycera</taxon>
        <taxon>Muscomorpha</taxon>
        <taxon>Hippoboscoidea</taxon>
        <taxon>Glossinidae</taxon>
        <taxon>Glossina</taxon>
    </lineage>
</organism>
<evidence type="ECO:0000256" key="1">
    <source>
        <dbReference type="SAM" id="Phobius"/>
    </source>
</evidence>
<sequence>MPKPPLLPSKLFSISSELYEPYQVSFTESFTDVTLLTLIPDYRSLLWNILIIMSYVFITNR</sequence>
<keyword evidence="1" id="KW-1133">Transmembrane helix</keyword>
<keyword evidence="3" id="KW-1185">Reference proteome</keyword>
<name>A0A1B0APK3_9MUSC</name>
<dbReference type="EnsemblMetazoa" id="GPPI003997-RA">
    <property type="protein sequence ID" value="GPPI003997-PA"/>
    <property type="gene ID" value="GPPI003997"/>
</dbReference>
<feature type="transmembrane region" description="Helical" evidence="1">
    <location>
        <begin position="42"/>
        <end position="58"/>
    </location>
</feature>
<dbReference type="AlphaFoldDB" id="A0A1B0APK3"/>
<protein>
    <submittedName>
        <fullName evidence="2">Uncharacterized protein</fullName>
    </submittedName>
</protein>
<dbReference type="VEuPathDB" id="VectorBase:GPPI003997"/>